<name>A0A653DYU3_9PSED</name>
<dbReference type="EMBL" id="LR215729">
    <property type="protein sequence ID" value="VEV95632.1"/>
    <property type="molecule type" value="Genomic_DNA"/>
</dbReference>
<evidence type="ECO:0000256" key="1">
    <source>
        <dbReference type="SAM" id="Phobius"/>
    </source>
</evidence>
<gene>
    <name evidence="2" type="ORF">PMYSY11_0585</name>
</gene>
<proteinExistence type="predicted"/>
<evidence type="ECO:0000313" key="2">
    <source>
        <dbReference type="EMBL" id="VEV95632.1"/>
    </source>
</evidence>
<feature type="transmembrane region" description="Helical" evidence="1">
    <location>
        <begin position="262"/>
        <end position="285"/>
    </location>
</feature>
<accession>A0A653DYU3</accession>
<feature type="transmembrane region" description="Helical" evidence="1">
    <location>
        <begin position="108"/>
        <end position="128"/>
    </location>
</feature>
<keyword evidence="1" id="KW-0472">Membrane</keyword>
<keyword evidence="1" id="KW-1133">Transmembrane helix</keyword>
<organism evidence="2">
    <name type="scientific">Pseudomonas marincola</name>
    <dbReference type="NCBI Taxonomy" id="437900"/>
    <lineage>
        <taxon>Bacteria</taxon>
        <taxon>Pseudomonadati</taxon>
        <taxon>Pseudomonadota</taxon>
        <taxon>Gammaproteobacteria</taxon>
        <taxon>Pseudomonadales</taxon>
        <taxon>Pseudomonadaceae</taxon>
        <taxon>Pseudomonas</taxon>
    </lineage>
</organism>
<feature type="transmembrane region" description="Helical" evidence="1">
    <location>
        <begin position="67"/>
        <end position="88"/>
    </location>
</feature>
<reference evidence="2" key="1">
    <citation type="submission" date="2019-02" db="EMBL/GenBank/DDBJ databases">
        <authorList>
            <consortium name="Genoscope - CEA"/>
            <person name="William W."/>
        </authorList>
    </citation>
    <scope>NUCLEOTIDE SEQUENCE [LARGE SCALE GENOMIC DNA]</scope>
    <source>
        <strain evidence="2">YSy11</strain>
    </source>
</reference>
<dbReference type="AlphaFoldDB" id="A0A653DYU3"/>
<dbReference type="RefSeq" id="WP_239655496.1">
    <property type="nucleotide sequence ID" value="NZ_LR215729.2"/>
</dbReference>
<protein>
    <submittedName>
        <fullName evidence="2">Uncharacterized protein</fullName>
    </submittedName>
</protein>
<keyword evidence="1" id="KW-0812">Transmembrane</keyword>
<sequence>MSASKYQRLPHAGDTEKTLTEEVVYLAPKPIPTGMAAFSSRELYRTANETYADFVMGRGNFEFMIRWAIGSVVFMKIFFFLVNGILAWGRRDKEPFIPSWMHFETNPYMWGFLGFLAFLYSGTILVSIRKLGSVLPVRFNRERRAVAYVAKRGQRARFVPWEEVIACVSVGETITEYAVIPRFLLKIGLRDATRGDVLWVSVAASSVAQAMSEWEAIRTYMEQGPAALLWPLPEDQQIELGSVEYFYSCRDDYRKYHSWLKYYFGFVVIQFCSGWTIPCYLSSLINKLSRTGFPKDVIEWSKSLPYEQHAKPSAELLAQSASANKAYAEGKTLLQYFGISEVEEDFV</sequence>